<dbReference type="InterPro" id="IPR022742">
    <property type="entry name" value="Hydrolase_4"/>
</dbReference>
<feature type="signal peptide" evidence="8">
    <location>
        <begin position="1"/>
        <end position="19"/>
    </location>
</feature>
<keyword evidence="4" id="KW-0442">Lipid degradation</keyword>
<feature type="active site" description="Nucleophile" evidence="7">
    <location>
        <position position="228"/>
    </location>
</feature>
<sequence>MQNIKFLLFGLFYFIQIECQFKYRYNSFYKEPRHVPIMDRLTKRINEIQTNWQKRLTESRHRQRSIQTNLINGDLSNDVEAVFPSAYQTTEDLVRKEGYPVEDHNVTTEDGYILTMHRIPGPPENPLPYGKPVVFVQHGILCSSTDWVIAGPNKSLGYILADQGFDVWLGNARGNTYSRKHMYYNPENHTKTFWDFSWHEMGVYDLPVVIDYILAMTGQPKLSYIGHSMGTTMFYVLLSEKPEYNDKITVMIGMAPIAFINHVKSPVIRFLATISDPLAFLINSLGYYEFLPNNKFLVLVDQMLCQRGSIAQGICDNVLFLIAGYDSEQLNKTVLPLILAHTPAGASSKQLTHYSQLMKLDRTFQQYDLGWLGNWRKYGQLRPPSYQLNNVKVPVALFYSNNDWLAPGEDVDVLSRKLPNVIGKFRVPLKRFNHLDFMWAIDVKTLLYDDVVKVLRKYNR</sequence>
<dbReference type="EMBL" id="HBUF01590041">
    <property type="protein sequence ID" value="CAG6773031.1"/>
    <property type="molecule type" value="Transcribed_RNA"/>
</dbReference>
<dbReference type="GO" id="GO:0016788">
    <property type="term" value="F:hydrolase activity, acting on ester bonds"/>
    <property type="evidence" value="ECO:0007669"/>
    <property type="project" value="InterPro"/>
</dbReference>
<dbReference type="EMBL" id="HBUF01418334">
    <property type="protein sequence ID" value="CAG6740315.1"/>
    <property type="molecule type" value="Transcribed_RNA"/>
</dbReference>
<comment type="similarity">
    <text evidence="1">Belongs to the AB hydrolase superfamily. Lipase family.</text>
</comment>
<dbReference type="PANTHER" id="PTHR11005">
    <property type="entry name" value="LYSOSOMAL ACID LIPASE-RELATED"/>
    <property type="match status" value="1"/>
</dbReference>
<dbReference type="SUPFAM" id="SSF53474">
    <property type="entry name" value="alpha/beta-Hydrolases"/>
    <property type="match status" value="1"/>
</dbReference>
<dbReference type="InterPro" id="IPR006693">
    <property type="entry name" value="AB_hydrolase_lipase"/>
</dbReference>
<dbReference type="EMBL" id="HBUF01590042">
    <property type="protein sequence ID" value="CAG6773032.1"/>
    <property type="molecule type" value="Transcribed_RNA"/>
</dbReference>
<keyword evidence="3" id="KW-0378">Hydrolase</keyword>
<evidence type="ECO:0000256" key="6">
    <source>
        <dbReference type="ARBA" id="ARBA00023180"/>
    </source>
</evidence>
<feature type="active site" description="Charge relay system" evidence="7">
    <location>
        <position position="403"/>
    </location>
</feature>
<organism evidence="11">
    <name type="scientific">Cacopsylla melanoneura</name>
    <dbReference type="NCBI Taxonomy" id="428564"/>
    <lineage>
        <taxon>Eukaryota</taxon>
        <taxon>Metazoa</taxon>
        <taxon>Ecdysozoa</taxon>
        <taxon>Arthropoda</taxon>
        <taxon>Hexapoda</taxon>
        <taxon>Insecta</taxon>
        <taxon>Pterygota</taxon>
        <taxon>Neoptera</taxon>
        <taxon>Paraneoptera</taxon>
        <taxon>Hemiptera</taxon>
        <taxon>Sternorrhyncha</taxon>
        <taxon>Psylloidea</taxon>
        <taxon>Psyllidae</taxon>
        <taxon>Psyllinae</taxon>
        <taxon>Cacopsylla</taxon>
    </lineage>
</organism>
<evidence type="ECO:0000259" key="9">
    <source>
        <dbReference type="Pfam" id="PF04083"/>
    </source>
</evidence>
<evidence type="ECO:0000256" key="5">
    <source>
        <dbReference type="ARBA" id="ARBA00023098"/>
    </source>
</evidence>
<evidence type="ECO:0000256" key="7">
    <source>
        <dbReference type="PIRSR" id="PIRSR000862-1"/>
    </source>
</evidence>
<evidence type="ECO:0000256" key="2">
    <source>
        <dbReference type="ARBA" id="ARBA00022729"/>
    </source>
</evidence>
<dbReference type="EMBL" id="HBUF01590043">
    <property type="protein sequence ID" value="CAG6773033.1"/>
    <property type="molecule type" value="Transcribed_RNA"/>
</dbReference>
<dbReference type="Gene3D" id="3.40.50.1820">
    <property type="entry name" value="alpha/beta hydrolase"/>
    <property type="match status" value="1"/>
</dbReference>
<dbReference type="AlphaFoldDB" id="A0A8D8Z3Q4"/>
<proteinExistence type="inferred from homology"/>
<dbReference type="InterPro" id="IPR029058">
    <property type="entry name" value="AB_hydrolase_fold"/>
</dbReference>
<feature type="active site" description="Charge relay system" evidence="7">
    <location>
        <position position="434"/>
    </location>
</feature>
<reference evidence="11" key="1">
    <citation type="submission" date="2021-05" db="EMBL/GenBank/DDBJ databases">
        <authorList>
            <person name="Alioto T."/>
            <person name="Alioto T."/>
            <person name="Gomez Garrido J."/>
        </authorList>
    </citation>
    <scope>NUCLEOTIDE SEQUENCE</scope>
</reference>
<protein>
    <submittedName>
        <fullName evidence="11">Lipase 3</fullName>
    </submittedName>
</protein>
<keyword evidence="6" id="KW-0325">Glycoprotein</keyword>
<accession>A0A8D8Z3Q4</accession>
<dbReference type="Pfam" id="PF12146">
    <property type="entry name" value="Hydrolase_4"/>
    <property type="match status" value="1"/>
</dbReference>
<dbReference type="EMBL" id="HBUF01418335">
    <property type="protein sequence ID" value="CAG6740316.1"/>
    <property type="molecule type" value="Transcribed_RNA"/>
</dbReference>
<dbReference type="PIRSF" id="PIRSF000862">
    <property type="entry name" value="Steryl_ester_lip"/>
    <property type="match status" value="1"/>
</dbReference>
<evidence type="ECO:0000256" key="3">
    <source>
        <dbReference type="ARBA" id="ARBA00022801"/>
    </source>
</evidence>
<dbReference type="Pfam" id="PF04083">
    <property type="entry name" value="Abhydro_lipase"/>
    <property type="match status" value="1"/>
</dbReference>
<evidence type="ECO:0000256" key="1">
    <source>
        <dbReference type="ARBA" id="ARBA00010701"/>
    </source>
</evidence>
<keyword evidence="2 8" id="KW-0732">Signal</keyword>
<evidence type="ECO:0000256" key="8">
    <source>
        <dbReference type="SAM" id="SignalP"/>
    </source>
</evidence>
<evidence type="ECO:0000256" key="4">
    <source>
        <dbReference type="ARBA" id="ARBA00022963"/>
    </source>
</evidence>
<dbReference type="GO" id="GO:0016042">
    <property type="term" value="P:lipid catabolic process"/>
    <property type="evidence" value="ECO:0007669"/>
    <property type="project" value="UniProtKB-KW"/>
</dbReference>
<name>A0A8D8Z3Q4_9HEMI</name>
<dbReference type="InterPro" id="IPR025483">
    <property type="entry name" value="Lipase_euk"/>
</dbReference>
<dbReference type="FunFam" id="3.40.50.1820:FF:000021">
    <property type="entry name" value="Lipase"/>
    <property type="match status" value="1"/>
</dbReference>
<evidence type="ECO:0000313" key="11">
    <source>
        <dbReference type="EMBL" id="CAG6740315.1"/>
    </source>
</evidence>
<keyword evidence="5" id="KW-0443">Lipid metabolism</keyword>
<feature type="chain" id="PRO_5036428944" evidence="8">
    <location>
        <begin position="20"/>
        <end position="460"/>
    </location>
</feature>
<feature type="domain" description="Partial AB-hydrolase lipase" evidence="9">
    <location>
        <begin position="91"/>
        <end position="150"/>
    </location>
</feature>
<feature type="domain" description="Serine aminopeptidase S33" evidence="10">
    <location>
        <begin position="155"/>
        <end position="277"/>
    </location>
</feature>
<evidence type="ECO:0000259" key="10">
    <source>
        <dbReference type="Pfam" id="PF12146"/>
    </source>
</evidence>